<dbReference type="EMBL" id="FNPZ01000001">
    <property type="protein sequence ID" value="SDY75100.1"/>
    <property type="molecule type" value="Genomic_DNA"/>
</dbReference>
<dbReference type="SUPFAM" id="SSF63825">
    <property type="entry name" value="YWTD domain"/>
    <property type="match status" value="1"/>
</dbReference>
<dbReference type="SUPFAM" id="SSF63829">
    <property type="entry name" value="Calcium-dependent phosphotriesterase"/>
    <property type="match status" value="1"/>
</dbReference>
<organism evidence="1 2">
    <name type="scientific">Herbiconiux ginsengi</name>
    <dbReference type="NCBI Taxonomy" id="381665"/>
    <lineage>
        <taxon>Bacteria</taxon>
        <taxon>Bacillati</taxon>
        <taxon>Actinomycetota</taxon>
        <taxon>Actinomycetes</taxon>
        <taxon>Micrococcales</taxon>
        <taxon>Microbacteriaceae</taxon>
        <taxon>Herbiconiux</taxon>
    </lineage>
</organism>
<proteinExistence type="predicted"/>
<dbReference type="AlphaFoldDB" id="A0A1H3MEK0"/>
<dbReference type="OrthoDB" id="5116373at2"/>
<dbReference type="STRING" id="381665.SAMN05216554_1392"/>
<evidence type="ECO:0000313" key="2">
    <source>
        <dbReference type="Proteomes" id="UP000198891"/>
    </source>
</evidence>
<keyword evidence="2" id="KW-1185">Reference proteome</keyword>
<dbReference type="PANTHER" id="PTHR30032">
    <property type="entry name" value="N-ACETYLMURAMOYL-L-ALANINE AMIDASE-RELATED"/>
    <property type="match status" value="1"/>
</dbReference>
<dbReference type="Gene3D" id="2.130.10.10">
    <property type="entry name" value="YVTN repeat-like/Quinoprotein amine dehydrogenase"/>
    <property type="match status" value="2"/>
</dbReference>
<dbReference type="Gene3D" id="3.40.50.12090">
    <property type="match status" value="1"/>
</dbReference>
<protein>
    <submittedName>
        <fullName evidence="1">Putative cell wall binding repeat 2</fullName>
    </submittedName>
</protein>
<sequence length="643" mass="65945">MGHVRSLVWTASAITVLLALGWGLTGPESSAAGFAPADDALDASLSGGPTVVEFAAGGANPVDVLPGLDGSVWVALSSDKKIVQLDRSGGVVRSVSLAGAPSNLADDNNGGVWATVPSENSIAHVTLSPSAEEIRLPTPNALPTQIFDDGDIVLIAESGSGKLARLTESTGKLDELPFTGSSSPVFITKMGFKIWVVDNLGSAYVVDWNGERPVLLGRMPPQRGLRWASSGGGATTGIAFNASDVVQVTSTPTSFQVDSLVAGRRDLVGVAFLGGIVWFADAGTNSIGWNLGGEKVDYLVPTERSGLAGMTITDGRYLWSAEQHSGKVVRIDATAPRVERISGSDRYELAVNISKAGDYSGSSEHIVFVVSGETFADALSAGPIAAAHNAPVLLTTRAALPPSTRGELVRLAPRRVVVVGGPASVSSAALDSIKAAVPGATVDRVEGADRYAVSRALLTGDLAPDDSPTLYVANGGDFPDALSSTAAAAHLDSAILLVNGAAASLSADEMKVIGEFKGAGKSVKISGGPNSVSTGIETQIRGVATVQRLSGADRYLVSQAIVRDAFTPTTPRLVYLASGTTFPDALAGGVGAGLKDSPVLLVHPDCVPQPVVDLISDGITRKVTLYGGPVTLNGEVEKLTPCR</sequence>
<evidence type="ECO:0000313" key="1">
    <source>
        <dbReference type="EMBL" id="SDY75100.1"/>
    </source>
</evidence>
<dbReference type="InterPro" id="IPR015943">
    <property type="entry name" value="WD40/YVTN_repeat-like_dom_sf"/>
</dbReference>
<gene>
    <name evidence="1" type="ORF">SAMN05216554_1392</name>
</gene>
<dbReference type="InterPro" id="IPR051922">
    <property type="entry name" value="Bact_Sporulation_Assoc"/>
</dbReference>
<name>A0A1H3MEK0_9MICO</name>
<reference evidence="1 2" key="1">
    <citation type="submission" date="2016-10" db="EMBL/GenBank/DDBJ databases">
        <authorList>
            <person name="de Groot N.N."/>
        </authorList>
    </citation>
    <scope>NUCLEOTIDE SEQUENCE [LARGE SCALE GENOMIC DNA]</scope>
    <source>
        <strain evidence="1 2">CGMCC 4.3491</strain>
    </source>
</reference>
<dbReference type="Proteomes" id="UP000198891">
    <property type="component" value="Unassembled WGS sequence"/>
</dbReference>
<dbReference type="Pfam" id="PF04122">
    <property type="entry name" value="CW_binding_2"/>
    <property type="match status" value="3"/>
</dbReference>
<dbReference type="InterPro" id="IPR007253">
    <property type="entry name" value="Cell_wall-bd_2"/>
</dbReference>
<dbReference type="PANTHER" id="PTHR30032:SF1">
    <property type="entry name" value="N-ACETYLMURAMOYL-L-ALANINE AMIDASE LYTC"/>
    <property type="match status" value="1"/>
</dbReference>
<accession>A0A1H3MEK0</accession>